<feature type="chain" id="PRO_5025378456" evidence="1">
    <location>
        <begin position="19"/>
        <end position="268"/>
    </location>
</feature>
<evidence type="ECO:0000313" key="3">
    <source>
        <dbReference type="Proteomes" id="UP000482155"/>
    </source>
</evidence>
<sequence>MKSLLFLFLACLAGSAGAHEFWGEAEPFRAAPNEPVAVRLRVGEYFNGDVVPIARPQAAMLKLVHDGEEFDIRQQLPAERALPEMKLALPAEGAWMLAFDSYPSSITLPAEKFHAYLHDEGLDAIIRKREADGKQNEPGREHYRRNVKIMMRAGSQASTTHAARTGQRFEIVPAEDPTTLPAGSTLHLQLLFDGKPASGVLLKAWHRHERQVLMIRATTDAQGKTSVSLPYAGMWMLSAVHMLPAGPEAKEADWDSFWANLSFALPEK</sequence>
<protein>
    <submittedName>
        <fullName evidence="2">DUF4198 domain-containing protein</fullName>
    </submittedName>
</protein>
<dbReference type="EMBL" id="JAAIVB010000068">
    <property type="protein sequence ID" value="NEX63177.1"/>
    <property type="molecule type" value="Genomic_DNA"/>
</dbReference>
<keyword evidence="1" id="KW-0732">Signal</keyword>
<organism evidence="2 3">
    <name type="scientific">Noviherbaspirillum galbum</name>
    <dbReference type="NCBI Taxonomy" id="2709383"/>
    <lineage>
        <taxon>Bacteria</taxon>
        <taxon>Pseudomonadati</taxon>
        <taxon>Pseudomonadota</taxon>
        <taxon>Betaproteobacteria</taxon>
        <taxon>Burkholderiales</taxon>
        <taxon>Oxalobacteraceae</taxon>
        <taxon>Noviherbaspirillum</taxon>
    </lineage>
</organism>
<feature type="signal peptide" evidence="1">
    <location>
        <begin position="1"/>
        <end position="18"/>
    </location>
</feature>
<dbReference type="AlphaFoldDB" id="A0A6B3SQY6"/>
<name>A0A6B3SQY6_9BURK</name>
<evidence type="ECO:0000313" key="2">
    <source>
        <dbReference type="EMBL" id="NEX63177.1"/>
    </source>
</evidence>
<dbReference type="RefSeq" id="WP_163966723.1">
    <property type="nucleotide sequence ID" value="NZ_JAAIVB010000068.1"/>
</dbReference>
<dbReference type="InterPro" id="IPR019613">
    <property type="entry name" value="DUF4198"/>
</dbReference>
<evidence type="ECO:0000256" key="1">
    <source>
        <dbReference type="SAM" id="SignalP"/>
    </source>
</evidence>
<dbReference type="Pfam" id="PF10670">
    <property type="entry name" value="DUF4198"/>
    <property type="match status" value="1"/>
</dbReference>
<keyword evidence="3" id="KW-1185">Reference proteome</keyword>
<gene>
    <name evidence="2" type="ORF">G3574_19010</name>
</gene>
<reference evidence="2 3" key="1">
    <citation type="submission" date="2020-02" db="EMBL/GenBank/DDBJ databases">
        <authorList>
            <person name="Kim M.K."/>
        </authorList>
    </citation>
    <scope>NUCLEOTIDE SEQUENCE [LARGE SCALE GENOMIC DNA]</scope>
    <source>
        <strain evidence="2 3">17J57-3</strain>
    </source>
</reference>
<proteinExistence type="predicted"/>
<accession>A0A6B3SQY6</accession>
<dbReference type="Proteomes" id="UP000482155">
    <property type="component" value="Unassembled WGS sequence"/>
</dbReference>
<comment type="caution">
    <text evidence="2">The sequence shown here is derived from an EMBL/GenBank/DDBJ whole genome shotgun (WGS) entry which is preliminary data.</text>
</comment>